<evidence type="ECO:0000313" key="1">
    <source>
        <dbReference type="EMBL" id="MER7376336.1"/>
    </source>
</evidence>
<gene>
    <name evidence="1" type="ORF">ABT384_27260</name>
</gene>
<proteinExistence type="predicted"/>
<keyword evidence="2" id="KW-1185">Reference proteome</keyword>
<dbReference type="GO" id="GO:0016787">
    <property type="term" value="F:hydrolase activity"/>
    <property type="evidence" value="ECO:0007669"/>
    <property type="project" value="UniProtKB-KW"/>
</dbReference>
<comment type="caution">
    <text evidence="1">The sequence shown here is derived from an EMBL/GenBank/DDBJ whole genome shotgun (WGS) entry which is preliminary data.</text>
</comment>
<reference evidence="1 2" key="1">
    <citation type="submission" date="2024-06" db="EMBL/GenBank/DDBJ databases">
        <title>The Natural Products Discovery Center: Release of the First 8490 Sequenced Strains for Exploring Actinobacteria Biosynthetic Diversity.</title>
        <authorList>
            <person name="Kalkreuter E."/>
            <person name="Kautsar S.A."/>
            <person name="Yang D."/>
            <person name="Bader C.D."/>
            <person name="Teijaro C.N."/>
            <person name="Fluegel L."/>
            <person name="Davis C.M."/>
            <person name="Simpson J.R."/>
            <person name="Lauterbach L."/>
            <person name="Steele A.D."/>
            <person name="Gui C."/>
            <person name="Meng S."/>
            <person name="Li G."/>
            <person name="Viehrig K."/>
            <person name="Ye F."/>
            <person name="Su P."/>
            <person name="Kiefer A.F."/>
            <person name="Nichols A."/>
            <person name="Cepeda A.J."/>
            <person name="Yan W."/>
            <person name="Fan B."/>
            <person name="Jiang Y."/>
            <person name="Adhikari A."/>
            <person name="Zheng C.-J."/>
            <person name="Schuster L."/>
            <person name="Cowan T.M."/>
            <person name="Smanski M.J."/>
            <person name="Chevrette M.G."/>
            <person name="De Carvalho L.P.S."/>
            <person name="Shen B."/>
        </authorList>
    </citation>
    <scope>NUCLEOTIDE SEQUENCE [LARGE SCALE GENOMIC DNA]</scope>
    <source>
        <strain evidence="1 2">NPDC000155</strain>
    </source>
</reference>
<organism evidence="1 2">
    <name type="scientific">Streptomyces lanatus</name>
    <dbReference type="NCBI Taxonomy" id="66900"/>
    <lineage>
        <taxon>Bacteria</taxon>
        <taxon>Bacillati</taxon>
        <taxon>Actinomycetota</taxon>
        <taxon>Actinomycetes</taxon>
        <taxon>Kitasatosporales</taxon>
        <taxon>Streptomycetaceae</taxon>
        <taxon>Streptomyces</taxon>
    </lineage>
</organism>
<name>A0ABV1XXK1_9ACTN</name>
<dbReference type="EMBL" id="JBEPFB010000013">
    <property type="protein sequence ID" value="MER7376336.1"/>
    <property type="molecule type" value="Genomic_DNA"/>
</dbReference>
<accession>A0ABV1XXK1</accession>
<protein>
    <submittedName>
        <fullName evidence="1">Glycoside hydrolase domain-containing protein</fullName>
    </submittedName>
</protein>
<evidence type="ECO:0000313" key="2">
    <source>
        <dbReference type="Proteomes" id="UP001486207"/>
    </source>
</evidence>
<dbReference type="Gene3D" id="3.30.2080.10">
    <property type="entry name" value="GH92 mannosidase domain"/>
    <property type="match status" value="1"/>
</dbReference>
<dbReference type="Proteomes" id="UP001486207">
    <property type="component" value="Unassembled WGS sequence"/>
</dbReference>
<sequence>MFPTAVIDRPGSRDVVITAPEADDTHMYVDAVRLDGCALRQSWLTLSGGRLDFRLTEQPDTERATDPGTLPQ</sequence>
<dbReference type="RefSeq" id="WP_190073328.1">
    <property type="nucleotide sequence ID" value="NZ_BNBM01000013.1"/>
</dbReference>
<keyword evidence="1" id="KW-0378">Hydrolase</keyword>